<dbReference type="UniPathway" id="UPA00056">
    <property type="reaction ID" value="UER00093"/>
</dbReference>
<dbReference type="CDD" id="cd02516">
    <property type="entry name" value="CDP-ME_synthetase"/>
    <property type="match status" value="1"/>
</dbReference>
<dbReference type="Gene3D" id="3.90.550.10">
    <property type="entry name" value="Spore Coat Polysaccharide Biosynthesis Protein SpsA, Chain A"/>
    <property type="match status" value="1"/>
</dbReference>
<evidence type="ECO:0000256" key="3">
    <source>
        <dbReference type="HAMAP-Rule" id="MF_00108"/>
    </source>
</evidence>
<dbReference type="InterPro" id="IPR029044">
    <property type="entry name" value="Nucleotide-diphossugar_trans"/>
</dbReference>
<dbReference type="RefSeq" id="WP_068852236.1">
    <property type="nucleotide sequence ID" value="NZ_LYDR01000152.1"/>
</dbReference>
<feature type="site" description="Positions MEP for the nucleophilic attack" evidence="3">
    <location>
        <position position="217"/>
    </location>
</feature>
<dbReference type="GO" id="GO:0050518">
    <property type="term" value="F:2-C-methyl-D-erythritol 4-phosphate cytidylyltransferase activity"/>
    <property type="evidence" value="ECO:0007669"/>
    <property type="project" value="UniProtKB-UniRule"/>
</dbReference>
<comment type="function">
    <text evidence="3">Catalyzes the formation of 4-diphosphocytidyl-2-C-methyl-D-erythritol from CTP and 2-C-methyl-D-erythritol 4-phosphate (MEP).</text>
</comment>
<evidence type="ECO:0000313" key="4">
    <source>
        <dbReference type="EMBL" id="ODA28687.1"/>
    </source>
</evidence>
<evidence type="ECO:0000313" key="5">
    <source>
        <dbReference type="Proteomes" id="UP000094828"/>
    </source>
</evidence>
<evidence type="ECO:0000256" key="1">
    <source>
        <dbReference type="ARBA" id="ARBA00022679"/>
    </source>
</evidence>
<evidence type="ECO:0000256" key="2">
    <source>
        <dbReference type="ARBA" id="ARBA00022695"/>
    </source>
</evidence>
<accession>A0A1C3E614</accession>
<comment type="catalytic activity">
    <reaction evidence="3">
        <text>2-C-methyl-D-erythritol 4-phosphate + CTP + H(+) = 4-CDP-2-C-methyl-D-erythritol + diphosphate</text>
        <dbReference type="Rhea" id="RHEA:13429"/>
        <dbReference type="ChEBI" id="CHEBI:15378"/>
        <dbReference type="ChEBI" id="CHEBI:33019"/>
        <dbReference type="ChEBI" id="CHEBI:37563"/>
        <dbReference type="ChEBI" id="CHEBI:57823"/>
        <dbReference type="ChEBI" id="CHEBI:58262"/>
        <dbReference type="EC" id="2.7.7.60"/>
    </reaction>
</comment>
<proteinExistence type="inferred from homology"/>
<keyword evidence="3" id="KW-0414">Isoprene biosynthesis</keyword>
<dbReference type="HAMAP" id="MF_00108">
    <property type="entry name" value="IspD"/>
    <property type="match status" value="1"/>
</dbReference>
<dbReference type="PANTHER" id="PTHR32125:SF4">
    <property type="entry name" value="2-C-METHYL-D-ERYTHRITOL 4-PHOSPHATE CYTIDYLYLTRANSFERASE, CHLOROPLASTIC"/>
    <property type="match status" value="1"/>
</dbReference>
<dbReference type="OrthoDB" id="9806837at2"/>
<feature type="site" description="Positions MEP for the nucleophilic attack" evidence="3">
    <location>
        <position position="163"/>
    </location>
</feature>
<dbReference type="STRING" id="1841610.A6X21_11770"/>
<comment type="caution">
    <text evidence="4">The sequence shown here is derived from an EMBL/GenBank/DDBJ whole genome shotgun (WGS) entry which is preliminary data.</text>
</comment>
<dbReference type="AlphaFoldDB" id="A0A1C3E614"/>
<feature type="site" description="Transition state stabilizer" evidence="3">
    <location>
        <position position="16"/>
    </location>
</feature>
<dbReference type="GO" id="GO:0019288">
    <property type="term" value="P:isopentenyl diphosphate biosynthetic process, methylerythritol 4-phosphate pathway"/>
    <property type="evidence" value="ECO:0007669"/>
    <property type="project" value="UniProtKB-UniRule"/>
</dbReference>
<dbReference type="EMBL" id="LYDR01000152">
    <property type="protein sequence ID" value="ODA28687.1"/>
    <property type="molecule type" value="Genomic_DNA"/>
</dbReference>
<reference evidence="4 5" key="1">
    <citation type="submission" date="2016-05" db="EMBL/GenBank/DDBJ databases">
        <title>Genomic and physiological characterization of Planctopirus sp. isolated from fresh water lake.</title>
        <authorList>
            <person name="Subhash Y."/>
            <person name="Ramana C."/>
        </authorList>
    </citation>
    <scope>NUCLEOTIDE SEQUENCE [LARGE SCALE GENOMIC DNA]</scope>
    <source>
        <strain evidence="4 5">JC280</strain>
    </source>
</reference>
<feature type="site" description="Transition state stabilizer" evidence="3">
    <location>
        <position position="31"/>
    </location>
</feature>
<dbReference type="Proteomes" id="UP000094828">
    <property type="component" value="Unassembled WGS sequence"/>
</dbReference>
<dbReference type="Pfam" id="PF01128">
    <property type="entry name" value="IspD"/>
    <property type="match status" value="1"/>
</dbReference>
<keyword evidence="1 3" id="KW-0808">Transferase</keyword>
<dbReference type="EC" id="2.7.7.60" evidence="3"/>
<keyword evidence="2 3" id="KW-0548">Nucleotidyltransferase</keyword>
<comment type="similarity">
    <text evidence="3">Belongs to the IspD/TarI cytidylyltransferase family. IspD subfamily.</text>
</comment>
<dbReference type="SUPFAM" id="SSF53448">
    <property type="entry name" value="Nucleotide-diphospho-sugar transferases"/>
    <property type="match status" value="1"/>
</dbReference>
<dbReference type="InterPro" id="IPR034683">
    <property type="entry name" value="IspD/TarI"/>
</dbReference>
<gene>
    <name evidence="3" type="primary">ispD</name>
    <name evidence="4" type="ORF">A6X21_11770</name>
</gene>
<sequence length="254" mass="28372">MSKFAVVLPAAGKSTRFNGNNRMASTASRKKVFADLKGRPVWLRAVEHFVERPDVIQTIVVLSPEDIEWFKEKFRSHLALLNIELCEGGAERSDSVQAALQRVKPEAEFVAIHDAARPLISKLWIDDVFAAAKQYGAAILAQKVTSTVKQVNEEGRITATIPRNQLWLAQTPQVFRRKDLLSAISVRRTAQPTDEAQMLEEAGQSIHVVECSACNLKITTLDDLRMAHALIDQLPKERALDDLIEPRSVNLLDL</sequence>
<organism evidence="4 5">
    <name type="scientific">Planctopirus hydrillae</name>
    <dbReference type="NCBI Taxonomy" id="1841610"/>
    <lineage>
        <taxon>Bacteria</taxon>
        <taxon>Pseudomonadati</taxon>
        <taxon>Planctomycetota</taxon>
        <taxon>Planctomycetia</taxon>
        <taxon>Planctomycetales</taxon>
        <taxon>Planctomycetaceae</taxon>
        <taxon>Planctopirus</taxon>
    </lineage>
</organism>
<dbReference type="InterPro" id="IPR001228">
    <property type="entry name" value="IspD"/>
</dbReference>
<dbReference type="InterPro" id="IPR050088">
    <property type="entry name" value="IspD/TarI_cytidylyltransf_bact"/>
</dbReference>
<dbReference type="PANTHER" id="PTHR32125">
    <property type="entry name" value="2-C-METHYL-D-ERYTHRITOL 4-PHOSPHATE CYTIDYLYLTRANSFERASE, CHLOROPLASTIC"/>
    <property type="match status" value="1"/>
</dbReference>
<keyword evidence="5" id="KW-1185">Reference proteome</keyword>
<comment type="pathway">
    <text evidence="3">Isoprenoid biosynthesis; isopentenyl diphosphate biosynthesis via DXP pathway; isopentenyl diphosphate from 1-deoxy-D-xylulose 5-phosphate: step 2/6.</text>
</comment>
<dbReference type="FunFam" id="3.90.550.10:FF:000003">
    <property type="entry name" value="2-C-methyl-D-erythritol 4-phosphate cytidylyltransferase"/>
    <property type="match status" value="1"/>
</dbReference>
<protein>
    <recommendedName>
        <fullName evidence="3">2-C-methyl-D-erythritol 4-phosphate cytidylyltransferase</fullName>
        <ecNumber evidence="3">2.7.7.60</ecNumber>
    </recommendedName>
    <alternativeName>
        <fullName evidence="3">4-diphosphocytidyl-2C-methyl-D-erythritol synthase</fullName>
    </alternativeName>
    <alternativeName>
        <fullName evidence="3">MEP cytidylyltransferase</fullName>
        <shortName evidence="3">MCT</shortName>
    </alternativeName>
</protein>
<name>A0A1C3E614_9PLAN</name>
<dbReference type="NCBIfam" id="TIGR00453">
    <property type="entry name" value="ispD"/>
    <property type="match status" value="1"/>
</dbReference>